<proteinExistence type="inferred from homology"/>
<dbReference type="GO" id="GO:0016740">
    <property type="term" value="F:transferase activity"/>
    <property type="evidence" value="ECO:0007669"/>
    <property type="project" value="UniProtKB-KW"/>
</dbReference>
<evidence type="ECO:0000259" key="6">
    <source>
        <dbReference type="Pfam" id="PF00155"/>
    </source>
</evidence>
<dbReference type="Pfam" id="PF00155">
    <property type="entry name" value="Aminotran_1_2"/>
    <property type="match status" value="1"/>
</dbReference>
<evidence type="ECO:0000313" key="7">
    <source>
        <dbReference type="EMBL" id="SCV73355.1"/>
    </source>
</evidence>
<dbReference type="PANTHER" id="PTHR13693:SF77">
    <property type="entry name" value="8-AMINO-7-OXONONANOATE SYNTHASE"/>
    <property type="match status" value="1"/>
</dbReference>
<dbReference type="STRING" id="269621.A0A238FJM8"/>
<evidence type="ECO:0000313" key="8">
    <source>
        <dbReference type="Proteomes" id="UP000198372"/>
    </source>
</evidence>
<dbReference type="GO" id="GO:0030170">
    <property type="term" value="F:pyridoxal phosphate binding"/>
    <property type="evidence" value="ECO:0007669"/>
    <property type="project" value="InterPro"/>
</dbReference>
<keyword evidence="8" id="KW-1185">Reference proteome</keyword>
<dbReference type="Proteomes" id="UP000198372">
    <property type="component" value="Unassembled WGS sequence"/>
</dbReference>
<dbReference type="InterPro" id="IPR015421">
    <property type="entry name" value="PyrdxlP-dep_Trfase_major"/>
</dbReference>
<sequence length="489" mass="53983">MSSLDARLTAALKSRRDRSMLRTLEPLSSGRSSTNANSNAAQATLMDPVSDLEPSRPPLIDFSSNDYLSFGRSSLLRQNFLRAIQSFHPSPYGPSASRLLDGNSSMHLDFEGRLSTFFRSESALLFNSGFDANAGLWMCLPAQDDYIVYDEFIHASVHDGMKASRCPKQRRRAFRHNSVNDLRKILRAIVREDAQVEQGTKNVWIGVETLYSMDGDLAPLKEIVMAVEEELPKMNGHMVVDEAHSTGLYGPQGRGVVCALGLANRITVRLHTFGKAMACSGAVVLASSLIRSYMINYARPLIYSTAMPYMNVIAMREAIEMLDSGKGDLVSWRMKLADLRIVLTHQDNTCELQAANQVHSLSTMLLNQLSAFLSPTSSPISLPPTLNLSAPPPPPLDPTTSPVATTLVPLVATSPIIPLLTASPRRLSVHLIEHGFLVRPICYPTVPKGMERVRVCLHASNTTQEVRDLAATIQKWAYDERQSKTKQHL</sequence>
<organism evidence="7 8">
    <name type="scientific">Microbotryum intermedium</name>
    <dbReference type="NCBI Taxonomy" id="269621"/>
    <lineage>
        <taxon>Eukaryota</taxon>
        <taxon>Fungi</taxon>
        <taxon>Dikarya</taxon>
        <taxon>Basidiomycota</taxon>
        <taxon>Pucciniomycotina</taxon>
        <taxon>Microbotryomycetes</taxon>
        <taxon>Microbotryales</taxon>
        <taxon>Microbotryaceae</taxon>
        <taxon>Microbotryum</taxon>
    </lineage>
</organism>
<feature type="domain" description="Aminotransferase class I/classII large" evidence="6">
    <location>
        <begin position="58"/>
        <end position="337"/>
    </location>
</feature>
<dbReference type="OrthoDB" id="2382073at2759"/>
<evidence type="ECO:0000256" key="4">
    <source>
        <dbReference type="ARBA" id="ARBA00022898"/>
    </source>
</evidence>
<name>A0A238FJM8_9BASI</name>
<accession>A0A238FJM8</accession>
<evidence type="ECO:0000256" key="3">
    <source>
        <dbReference type="ARBA" id="ARBA00022679"/>
    </source>
</evidence>
<feature type="compositionally biased region" description="Low complexity" evidence="5">
    <location>
        <begin position="28"/>
        <end position="38"/>
    </location>
</feature>
<dbReference type="PANTHER" id="PTHR13693">
    <property type="entry name" value="CLASS II AMINOTRANSFERASE/8-AMINO-7-OXONONANOATE SYNTHASE"/>
    <property type="match status" value="1"/>
</dbReference>
<dbReference type="Gene3D" id="3.90.1150.10">
    <property type="entry name" value="Aspartate Aminotransferase, domain 1"/>
    <property type="match status" value="2"/>
</dbReference>
<dbReference type="AlphaFoldDB" id="A0A238FJM8"/>
<dbReference type="InterPro" id="IPR015424">
    <property type="entry name" value="PyrdxlP-dep_Trfase"/>
</dbReference>
<dbReference type="InterPro" id="IPR050087">
    <property type="entry name" value="AON_synthase_class-II"/>
</dbReference>
<reference evidence="8" key="1">
    <citation type="submission" date="2016-09" db="EMBL/GenBank/DDBJ databases">
        <authorList>
            <person name="Jeantristanb JTB J.-T."/>
            <person name="Ricardo R."/>
        </authorList>
    </citation>
    <scope>NUCLEOTIDE SEQUENCE [LARGE SCALE GENOMIC DNA]</scope>
</reference>
<keyword evidence="3" id="KW-0808">Transferase</keyword>
<dbReference type="EMBL" id="FMSP01000018">
    <property type="protein sequence ID" value="SCV73355.1"/>
    <property type="molecule type" value="Genomic_DNA"/>
</dbReference>
<feature type="region of interest" description="Disordered" evidence="5">
    <location>
        <begin position="19"/>
        <end position="38"/>
    </location>
</feature>
<evidence type="ECO:0000256" key="1">
    <source>
        <dbReference type="ARBA" id="ARBA00001933"/>
    </source>
</evidence>
<dbReference type="Gene3D" id="3.40.640.10">
    <property type="entry name" value="Type I PLP-dependent aspartate aminotransferase-like (Major domain)"/>
    <property type="match status" value="1"/>
</dbReference>
<dbReference type="SUPFAM" id="SSF53383">
    <property type="entry name" value="PLP-dependent transferases"/>
    <property type="match status" value="1"/>
</dbReference>
<dbReference type="GO" id="GO:0009102">
    <property type="term" value="P:biotin biosynthetic process"/>
    <property type="evidence" value="ECO:0007669"/>
    <property type="project" value="TreeGrafter"/>
</dbReference>
<comment type="similarity">
    <text evidence="2">Belongs to the class-II pyridoxal-phosphate-dependent aminotransferase family. BioF subfamily.</text>
</comment>
<gene>
    <name evidence="7" type="ORF">BQ2448_7281</name>
</gene>
<keyword evidence="4" id="KW-0663">Pyridoxal phosphate</keyword>
<evidence type="ECO:0000256" key="5">
    <source>
        <dbReference type="SAM" id="MobiDB-lite"/>
    </source>
</evidence>
<evidence type="ECO:0000256" key="2">
    <source>
        <dbReference type="ARBA" id="ARBA00010008"/>
    </source>
</evidence>
<dbReference type="InterPro" id="IPR015422">
    <property type="entry name" value="PyrdxlP-dep_Trfase_small"/>
</dbReference>
<protein>
    <submittedName>
        <fullName evidence="7">BQ2448_7281 protein</fullName>
    </submittedName>
</protein>
<dbReference type="InterPro" id="IPR004839">
    <property type="entry name" value="Aminotransferase_I/II_large"/>
</dbReference>
<comment type="cofactor">
    <cofactor evidence="1">
        <name>pyridoxal 5'-phosphate</name>
        <dbReference type="ChEBI" id="CHEBI:597326"/>
    </cofactor>
</comment>